<protein>
    <submittedName>
        <fullName evidence="2">Class C beta-lactamase-related serine hydrolase</fullName>
    </submittedName>
</protein>
<reference evidence="2 3" key="1">
    <citation type="submission" date="2018-11" db="EMBL/GenBank/DDBJ databases">
        <authorList>
            <person name="Jang G.I."/>
            <person name="Hwang C.Y."/>
        </authorList>
    </citation>
    <scope>NUCLEOTIDE SEQUENCE [LARGE SCALE GENOMIC DNA]</scope>
    <source>
        <strain evidence="2 3">SSM26</strain>
    </source>
</reference>
<dbReference type="SUPFAM" id="SSF56601">
    <property type="entry name" value="beta-lactamase/transpeptidase-like"/>
    <property type="match status" value="1"/>
</dbReference>
<organism evidence="2 3">
    <name type="scientific">Pseudomonas neustonica</name>
    <dbReference type="NCBI Taxonomy" id="2487346"/>
    <lineage>
        <taxon>Bacteria</taxon>
        <taxon>Pseudomonadati</taxon>
        <taxon>Pseudomonadota</taxon>
        <taxon>Gammaproteobacteria</taxon>
        <taxon>Pseudomonadales</taxon>
        <taxon>Pseudomonadaceae</taxon>
        <taxon>Pseudomonas</taxon>
    </lineage>
</organism>
<sequence length="449" mass="49565">MQRQATTQQQDRIGSAMLNAVGFAAQQSRIFCAPAKSDTPSFPDSASVALSKLHYMQGFPPPADKQITRAEYLAQFPKTRWAFQHMRELIPSRQIACGRAPVTQLPVSNEQQKAIDALSIELSDGSHITFADFLNLSYADALLIIHKGQVVYQTYPNMAAEQSPHMLWSVTKSFTGLVANMLIMEGELNAESLVTEHIPELAESGWAGATVQQVLDMTADVKYSEVYADGTSDVINYGLSAGITQHPDWTGPASLYQYLPSIGAARAHGEHFVYRTVHSEVLGWIIRRVSGKELAQQIAERIWSKLGAEQDAYILLDGKGTEWAGAGLNASLRDLGRFAEMLRQNGRYNSQQVVPAELIEEIQRGADREAFARFGRAGMDGYSYHNQWWVAHNPDGVFEAMGVHGQLVHVNPGAELSLVRLGSHPIATNDYTYDMTRRVTTALADLLRG</sequence>
<accession>A0ABX9XID3</accession>
<keyword evidence="2" id="KW-0378">Hydrolase</keyword>
<dbReference type="InterPro" id="IPR001466">
    <property type="entry name" value="Beta-lactam-related"/>
</dbReference>
<dbReference type="GO" id="GO:0016787">
    <property type="term" value="F:hydrolase activity"/>
    <property type="evidence" value="ECO:0007669"/>
    <property type="project" value="UniProtKB-KW"/>
</dbReference>
<gene>
    <name evidence="2" type="ORF">EF096_08550</name>
</gene>
<dbReference type="PANTHER" id="PTHR43283:SF7">
    <property type="entry name" value="BETA-LACTAMASE-RELATED DOMAIN-CONTAINING PROTEIN"/>
    <property type="match status" value="1"/>
</dbReference>
<name>A0ABX9XID3_9PSED</name>
<feature type="domain" description="Beta-lactamase-related" evidence="1">
    <location>
        <begin position="141"/>
        <end position="421"/>
    </location>
</feature>
<dbReference type="Gene3D" id="3.40.710.10">
    <property type="entry name" value="DD-peptidase/beta-lactamase superfamily"/>
    <property type="match status" value="1"/>
</dbReference>
<dbReference type="EMBL" id="RKKU01000008">
    <property type="protein sequence ID" value="ROZ85169.1"/>
    <property type="molecule type" value="Genomic_DNA"/>
</dbReference>
<dbReference type="InterPro" id="IPR050789">
    <property type="entry name" value="Diverse_Enzym_Activities"/>
</dbReference>
<comment type="caution">
    <text evidence="2">The sequence shown here is derived from an EMBL/GenBank/DDBJ whole genome shotgun (WGS) entry which is preliminary data.</text>
</comment>
<keyword evidence="3" id="KW-1185">Reference proteome</keyword>
<dbReference type="InterPro" id="IPR012338">
    <property type="entry name" value="Beta-lactam/transpept-like"/>
</dbReference>
<dbReference type="Proteomes" id="UP000275199">
    <property type="component" value="Unassembled WGS sequence"/>
</dbReference>
<proteinExistence type="predicted"/>
<evidence type="ECO:0000313" key="2">
    <source>
        <dbReference type="EMBL" id="ROZ85169.1"/>
    </source>
</evidence>
<evidence type="ECO:0000259" key="1">
    <source>
        <dbReference type="Pfam" id="PF00144"/>
    </source>
</evidence>
<dbReference type="Pfam" id="PF00144">
    <property type="entry name" value="Beta-lactamase"/>
    <property type="match status" value="1"/>
</dbReference>
<evidence type="ECO:0000313" key="3">
    <source>
        <dbReference type="Proteomes" id="UP000275199"/>
    </source>
</evidence>
<dbReference type="PANTHER" id="PTHR43283">
    <property type="entry name" value="BETA-LACTAMASE-RELATED"/>
    <property type="match status" value="1"/>
</dbReference>